<feature type="non-terminal residue" evidence="2">
    <location>
        <position position="1"/>
    </location>
</feature>
<comment type="caution">
    <text evidence="2">The sequence shown here is derived from an EMBL/GenBank/DDBJ whole genome shotgun (WGS) entry which is preliminary data.</text>
</comment>
<dbReference type="Proteomes" id="UP000221222">
    <property type="component" value="Unassembled WGS sequence"/>
</dbReference>
<protein>
    <submittedName>
        <fullName evidence="2">Uncharacterized protein</fullName>
    </submittedName>
</protein>
<keyword evidence="3" id="KW-1185">Reference proteome</keyword>
<dbReference type="EMBL" id="NXFY01000078">
    <property type="protein sequence ID" value="PHO16793.1"/>
    <property type="molecule type" value="Genomic_DNA"/>
</dbReference>
<dbReference type="AlphaFoldDB" id="A0A2G1DE54"/>
<name>A0A2G1DE54_9BACT</name>
<feature type="region of interest" description="Disordered" evidence="1">
    <location>
        <begin position="1"/>
        <end position="44"/>
    </location>
</feature>
<reference evidence="2 3" key="1">
    <citation type="submission" date="2017-09" db="EMBL/GenBank/DDBJ databases">
        <title>Arcobacter canalis sp. nov., a new species isolated from a water canal contaminated with urban sewage.</title>
        <authorList>
            <person name="Perez-Cataluna A."/>
            <person name="Salas-Masso N."/>
            <person name="Figueras M.J."/>
        </authorList>
    </citation>
    <scope>NUCLEOTIDE SEQUENCE [LARGE SCALE GENOMIC DNA]</scope>
    <source>
        <strain evidence="2 3">F98-3</strain>
    </source>
</reference>
<evidence type="ECO:0000313" key="3">
    <source>
        <dbReference type="Proteomes" id="UP000221222"/>
    </source>
</evidence>
<organism evidence="2 3">
    <name type="scientific">Malaciobacter molluscorum LMG 25693</name>
    <dbReference type="NCBI Taxonomy" id="870501"/>
    <lineage>
        <taxon>Bacteria</taxon>
        <taxon>Pseudomonadati</taxon>
        <taxon>Campylobacterota</taxon>
        <taxon>Epsilonproteobacteria</taxon>
        <taxon>Campylobacterales</taxon>
        <taxon>Arcobacteraceae</taxon>
        <taxon>Malaciobacter</taxon>
    </lineage>
</organism>
<evidence type="ECO:0000313" key="2">
    <source>
        <dbReference type="EMBL" id="PHO16793.1"/>
    </source>
</evidence>
<evidence type="ECO:0000256" key="1">
    <source>
        <dbReference type="SAM" id="MobiDB-lite"/>
    </source>
</evidence>
<sequence length="153" mass="15649">VAGRAAGGYTGQAGGGGYRGGPGPGQGEPADGLNPGGAVSRPLRARPGLTSALYVAAPRSDARHAEVDLEPLVVEGAAKGVLKAPVRVREAKRKEGADARREAVDRIAGVPHFGRNPDVRALARKGRGAAVRRGVGNPYLGRPLRRADPALVD</sequence>
<gene>
    <name evidence="2" type="ORF">CPU12_13820</name>
</gene>
<proteinExistence type="predicted"/>
<accession>A0A2G1DE54</accession>
<feature type="compositionally biased region" description="Gly residues" evidence="1">
    <location>
        <begin position="1"/>
        <end position="26"/>
    </location>
</feature>
<feature type="region of interest" description="Disordered" evidence="1">
    <location>
        <begin position="133"/>
        <end position="153"/>
    </location>
</feature>